<dbReference type="EMBL" id="JAACNO010000255">
    <property type="protein sequence ID" value="KAF4148621.1"/>
    <property type="molecule type" value="Genomic_DNA"/>
</dbReference>
<dbReference type="Proteomes" id="UP000704712">
    <property type="component" value="Unassembled WGS sequence"/>
</dbReference>
<comment type="caution">
    <text evidence="1">The sequence shown here is derived from an EMBL/GenBank/DDBJ whole genome shotgun (WGS) entry which is preliminary data.</text>
</comment>
<sequence>MRCHRGFWVYAAEHGEDVVSGNAARFAREQVAQELPGVNKAAENWLRSRAGRALRARWLGQSPAERLRYITDSPDASFPLADNPSGIADLRRDRSRYPTMVRLPVSTPQILLGAGPTAAALDAPPLDEQTQEQVEAFEGYCGDLMRAATTAELTALAYAHRQSNVDRVVDSSVALVECMGIQMAASIPDTYRQRILKITREVARQLRATKTQMTVSLHTDTECQATISEARESVSAADNVLRSFVQDYVGVNPTFAAMHSSRDYYRPVGTKLLKNFYWLGGANCTDSAGVNLSRVDGAPARFMTIPLQPILLWQNLQLCWRA</sequence>
<name>A0A8S9V6Y4_PHYIN</name>
<protein>
    <submittedName>
        <fullName evidence="1">Uncharacterized protein</fullName>
    </submittedName>
</protein>
<reference evidence="1" key="1">
    <citation type="submission" date="2020-03" db="EMBL/GenBank/DDBJ databases">
        <title>Hybrid Assembly of Korean Phytophthora infestans isolates.</title>
        <authorList>
            <person name="Prokchorchik M."/>
            <person name="Lee Y."/>
            <person name="Seo J."/>
            <person name="Cho J.-H."/>
            <person name="Park Y.-E."/>
            <person name="Jang D.-C."/>
            <person name="Im J.-S."/>
            <person name="Choi J.-G."/>
            <person name="Park H.-J."/>
            <person name="Lee G.-B."/>
            <person name="Lee Y.-G."/>
            <person name="Hong S.-Y."/>
            <person name="Cho K."/>
            <person name="Sohn K.H."/>
        </authorList>
    </citation>
    <scope>NUCLEOTIDE SEQUENCE</scope>
    <source>
        <strain evidence="1">KR_2_A2</strain>
    </source>
</reference>
<gene>
    <name evidence="1" type="ORF">GN958_ATG02176</name>
</gene>
<dbReference type="AlphaFoldDB" id="A0A8S9V6Y4"/>
<evidence type="ECO:0000313" key="2">
    <source>
        <dbReference type="Proteomes" id="UP000704712"/>
    </source>
</evidence>
<organism evidence="1 2">
    <name type="scientific">Phytophthora infestans</name>
    <name type="common">Potato late blight agent</name>
    <name type="synonym">Botrytis infestans</name>
    <dbReference type="NCBI Taxonomy" id="4787"/>
    <lineage>
        <taxon>Eukaryota</taxon>
        <taxon>Sar</taxon>
        <taxon>Stramenopiles</taxon>
        <taxon>Oomycota</taxon>
        <taxon>Peronosporomycetes</taxon>
        <taxon>Peronosporales</taxon>
        <taxon>Peronosporaceae</taxon>
        <taxon>Phytophthora</taxon>
    </lineage>
</organism>
<accession>A0A8S9V6Y4</accession>
<evidence type="ECO:0000313" key="1">
    <source>
        <dbReference type="EMBL" id="KAF4148621.1"/>
    </source>
</evidence>
<proteinExistence type="predicted"/>